<organism evidence="1 2">
    <name type="scientific">Holospora curviuscula</name>
    <dbReference type="NCBI Taxonomy" id="1082868"/>
    <lineage>
        <taxon>Bacteria</taxon>
        <taxon>Pseudomonadati</taxon>
        <taxon>Pseudomonadota</taxon>
        <taxon>Alphaproteobacteria</taxon>
        <taxon>Holosporales</taxon>
        <taxon>Holosporaceae</taxon>
        <taxon>Holospora</taxon>
    </lineage>
</organism>
<proteinExistence type="predicted"/>
<dbReference type="OrthoDB" id="9813383at2"/>
<dbReference type="PANTHER" id="PTHR43235">
    <property type="entry name" value="GLUTAMINE AMIDOTRANSFERASE PB2B2.05-RELATED"/>
    <property type="match status" value="1"/>
</dbReference>
<gene>
    <name evidence="1" type="ORF">HCUR_01296</name>
</gene>
<dbReference type="PROSITE" id="PS51273">
    <property type="entry name" value="GATASE_TYPE_1"/>
    <property type="match status" value="1"/>
</dbReference>
<sequence>MICVPLIIVIPDFEEEAENTKLFLRKNYLTSLIEQGGAPIVVPYSFENIGFYMQYAHGLMIIGGRFTIDPELFNQSLQCNLPIKSERTQLEWAYCQEALQRNMPILGICGGMQLINVVLGGSLLQNLSQIPDVISHNVSESNAHSIKIFPDTHLSQCFQCATLDVNSSHQQGVDRLGHEIRISALAPDGVVEGIEHIYHPFCVGVQWHPEYFDQNKSLFSGFIQACKIFQKKIEK</sequence>
<dbReference type="CDD" id="cd01745">
    <property type="entry name" value="GATase1_2"/>
    <property type="match status" value="1"/>
</dbReference>
<dbReference type="SUPFAM" id="SSF52317">
    <property type="entry name" value="Class I glutamine amidotransferase-like"/>
    <property type="match status" value="1"/>
</dbReference>
<dbReference type="Pfam" id="PF07722">
    <property type="entry name" value="Peptidase_C26"/>
    <property type="match status" value="1"/>
</dbReference>
<dbReference type="Gene3D" id="3.40.50.880">
    <property type="match status" value="1"/>
</dbReference>
<protein>
    <submittedName>
        <fullName evidence="1">Gamma-glutamyl-gamma-aminobutyrate hydrolase PuuD</fullName>
    </submittedName>
</protein>
<dbReference type="GO" id="GO:0005829">
    <property type="term" value="C:cytosol"/>
    <property type="evidence" value="ECO:0007669"/>
    <property type="project" value="TreeGrafter"/>
</dbReference>
<name>A0A2S5R7G9_9PROT</name>
<dbReference type="Proteomes" id="UP000239425">
    <property type="component" value="Unassembled WGS sequence"/>
</dbReference>
<reference evidence="1 2" key="1">
    <citation type="submission" date="2017-11" db="EMBL/GenBank/DDBJ databases">
        <title>Comparative genomic analysis of Holospora spp., intranuclear symbionts of paramecia.</title>
        <authorList>
            <person name="Garushyants S.K."/>
            <person name="Beliavskaya A."/>
            <person name="Malko D.B."/>
            <person name="Logacheva M.D."/>
            <person name="Rautian M.S."/>
            <person name="Gelfand M.S."/>
        </authorList>
    </citation>
    <scope>NUCLEOTIDE SEQUENCE [LARGE SCALE GENOMIC DNA]</scope>
    <source>
        <strain evidence="2">02AZ16</strain>
    </source>
</reference>
<dbReference type="AlphaFoldDB" id="A0A2S5R7G9"/>
<dbReference type="GO" id="GO:0033969">
    <property type="term" value="F:gamma-glutamyl-gamma-aminobutyrate hydrolase activity"/>
    <property type="evidence" value="ECO:0007669"/>
    <property type="project" value="TreeGrafter"/>
</dbReference>
<dbReference type="InterPro" id="IPR029062">
    <property type="entry name" value="Class_I_gatase-like"/>
</dbReference>
<dbReference type="InterPro" id="IPR044668">
    <property type="entry name" value="PuuD-like"/>
</dbReference>
<dbReference type="PANTHER" id="PTHR43235:SF1">
    <property type="entry name" value="GLUTAMINE AMIDOTRANSFERASE PB2B2.05-RELATED"/>
    <property type="match status" value="1"/>
</dbReference>
<accession>A0A2S5R7G9</accession>
<dbReference type="GO" id="GO:0006598">
    <property type="term" value="P:polyamine catabolic process"/>
    <property type="evidence" value="ECO:0007669"/>
    <property type="project" value="TreeGrafter"/>
</dbReference>
<dbReference type="RefSeq" id="WP_104207223.1">
    <property type="nucleotide sequence ID" value="NZ_PHHC01000123.1"/>
</dbReference>
<comment type="caution">
    <text evidence="1">The sequence shown here is derived from an EMBL/GenBank/DDBJ whole genome shotgun (WGS) entry which is preliminary data.</text>
</comment>
<dbReference type="EMBL" id="PHHC01000123">
    <property type="protein sequence ID" value="PPE03250.1"/>
    <property type="molecule type" value="Genomic_DNA"/>
</dbReference>
<keyword evidence="1" id="KW-0378">Hydrolase</keyword>
<evidence type="ECO:0000313" key="2">
    <source>
        <dbReference type="Proteomes" id="UP000239425"/>
    </source>
</evidence>
<dbReference type="InterPro" id="IPR011697">
    <property type="entry name" value="Peptidase_C26"/>
</dbReference>
<keyword evidence="2" id="KW-1185">Reference proteome</keyword>
<evidence type="ECO:0000313" key="1">
    <source>
        <dbReference type="EMBL" id="PPE03250.1"/>
    </source>
</evidence>